<dbReference type="GO" id="GO:0008483">
    <property type="term" value="F:transaminase activity"/>
    <property type="evidence" value="ECO:0007669"/>
    <property type="project" value="UniProtKB-KW"/>
</dbReference>
<evidence type="ECO:0000313" key="1">
    <source>
        <dbReference type="EMBL" id="KAG7054612.1"/>
    </source>
</evidence>
<proteinExistence type="predicted"/>
<dbReference type="Gene3D" id="3.90.1150.10">
    <property type="entry name" value="Aspartate Aminotransferase, domain 1"/>
    <property type="match status" value="1"/>
</dbReference>
<dbReference type="EMBL" id="JAESDN010000002">
    <property type="protein sequence ID" value="KAG7054612.1"/>
    <property type="molecule type" value="Genomic_DNA"/>
</dbReference>
<accession>A0A9P7RDS1</accession>
<keyword evidence="2" id="KW-1185">Reference proteome</keyword>
<keyword evidence="1" id="KW-0032">Aminotransferase</keyword>
<gene>
    <name evidence="1" type="ORF">JMJ77_007090</name>
</gene>
<sequence>MTISGEYLGSSMPFGAFEGWASIMGQFDHGSGTATKLAYSGTFSNNILTMSAVVAAQSQAGRRRGYEGAWKVRGHVSLGMSSCIGLHFTSAKSDKLRDLLFFGFLQRGI</sequence>
<evidence type="ECO:0000313" key="2">
    <source>
        <dbReference type="Proteomes" id="UP000699042"/>
    </source>
</evidence>
<dbReference type="InterPro" id="IPR015421">
    <property type="entry name" value="PyrdxlP-dep_Trfase_major"/>
</dbReference>
<dbReference type="InterPro" id="IPR015422">
    <property type="entry name" value="PyrdxlP-dep_Trfase_small"/>
</dbReference>
<name>A0A9P7RDS1_9PEZI</name>
<keyword evidence="1" id="KW-0808">Transferase</keyword>
<organism evidence="1 2">
    <name type="scientific">Colletotrichum scovillei</name>
    <dbReference type="NCBI Taxonomy" id="1209932"/>
    <lineage>
        <taxon>Eukaryota</taxon>
        <taxon>Fungi</taxon>
        <taxon>Dikarya</taxon>
        <taxon>Ascomycota</taxon>
        <taxon>Pezizomycotina</taxon>
        <taxon>Sordariomycetes</taxon>
        <taxon>Hypocreomycetidae</taxon>
        <taxon>Glomerellales</taxon>
        <taxon>Glomerellaceae</taxon>
        <taxon>Colletotrichum</taxon>
        <taxon>Colletotrichum acutatum species complex</taxon>
    </lineage>
</organism>
<dbReference type="Gene3D" id="3.40.640.10">
    <property type="entry name" value="Type I PLP-dependent aspartate aminotransferase-like (Major domain)"/>
    <property type="match status" value="1"/>
</dbReference>
<dbReference type="AlphaFoldDB" id="A0A9P7RDS1"/>
<comment type="caution">
    <text evidence="1">The sequence shown here is derived from an EMBL/GenBank/DDBJ whole genome shotgun (WGS) entry which is preliminary data.</text>
</comment>
<dbReference type="Proteomes" id="UP000699042">
    <property type="component" value="Unassembled WGS sequence"/>
</dbReference>
<protein>
    <submittedName>
        <fullName evidence="1">Aminotransferase class III-fold pyridoxal phosphate-dependent enzyme</fullName>
    </submittedName>
</protein>
<reference evidence="1" key="1">
    <citation type="submission" date="2021-05" db="EMBL/GenBank/DDBJ databases">
        <title>Comparative genomics of three Colletotrichum scovillei strains and genetic complementation revealed genes involved fungal growth and virulence on chili pepper.</title>
        <authorList>
            <person name="Hsieh D.-K."/>
            <person name="Chuang S.-C."/>
            <person name="Chen C.-Y."/>
            <person name="Chao Y.-T."/>
            <person name="Lu M.-Y.J."/>
            <person name="Lee M.-H."/>
            <person name="Shih M.-C."/>
        </authorList>
    </citation>
    <scope>NUCLEOTIDE SEQUENCE</scope>
    <source>
        <strain evidence="1">Coll-153</strain>
    </source>
</reference>